<gene>
    <name evidence="2" type="ORF">IU459_08605</name>
</gene>
<comment type="caution">
    <text evidence="2">The sequence shown here is derived from an EMBL/GenBank/DDBJ whole genome shotgun (WGS) entry which is preliminary data.</text>
</comment>
<evidence type="ECO:0000313" key="2">
    <source>
        <dbReference type="EMBL" id="MBF6297604.1"/>
    </source>
</evidence>
<evidence type="ECO:0000313" key="3">
    <source>
        <dbReference type="Proteomes" id="UP000702209"/>
    </source>
</evidence>
<keyword evidence="3" id="KW-1185">Reference proteome</keyword>
<feature type="chain" id="PRO_5047170929" evidence="1">
    <location>
        <begin position="32"/>
        <end position="135"/>
    </location>
</feature>
<accession>A0ABS0CLY4</accession>
<sequence length="135" mass="14181">MINAKKSIAACAAAIGITAGVAVFLPATASAATYGGQCGDGFKVIDSHGLKGGTVFLTYDGRTNCVVTVRDNPGEPISMGAGVRQSKDHSQVVVNDDRVFTHFAYAKVEAEGKCIDWGGRIKDDIWEEFGVHCGD</sequence>
<evidence type="ECO:0000256" key="1">
    <source>
        <dbReference type="SAM" id="SignalP"/>
    </source>
</evidence>
<name>A0ABS0CLY4_9NOCA</name>
<keyword evidence="1" id="KW-0732">Signal</keyword>
<proteinExistence type="predicted"/>
<organism evidence="2 3">
    <name type="scientific">Nocardia amamiensis</name>
    <dbReference type="NCBI Taxonomy" id="404578"/>
    <lineage>
        <taxon>Bacteria</taxon>
        <taxon>Bacillati</taxon>
        <taxon>Actinomycetota</taxon>
        <taxon>Actinomycetes</taxon>
        <taxon>Mycobacteriales</taxon>
        <taxon>Nocardiaceae</taxon>
        <taxon>Nocardia</taxon>
    </lineage>
</organism>
<dbReference type="Proteomes" id="UP000702209">
    <property type="component" value="Unassembled WGS sequence"/>
</dbReference>
<reference evidence="2 3" key="1">
    <citation type="submission" date="2020-10" db="EMBL/GenBank/DDBJ databases">
        <title>Identification of Nocardia species via Next-generation sequencing and recognition of intraspecies genetic diversity.</title>
        <authorList>
            <person name="Li P."/>
            <person name="Li P."/>
            <person name="Lu B."/>
        </authorList>
    </citation>
    <scope>NUCLEOTIDE SEQUENCE [LARGE SCALE GENOMIC DNA]</scope>
    <source>
        <strain evidence="2 3">BJ06-0157</strain>
    </source>
</reference>
<feature type="signal peptide" evidence="1">
    <location>
        <begin position="1"/>
        <end position="31"/>
    </location>
</feature>
<dbReference type="RefSeq" id="WP_195128955.1">
    <property type="nucleotide sequence ID" value="NZ_JADLQX010000005.1"/>
</dbReference>
<protein>
    <submittedName>
        <fullName evidence="2">Spore-associated protein A</fullName>
    </submittedName>
</protein>
<dbReference type="EMBL" id="JADLQX010000005">
    <property type="protein sequence ID" value="MBF6297604.1"/>
    <property type="molecule type" value="Genomic_DNA"/>
</dbReference>